<protein>
    <recommendedName>
        <fullName evidence="3">Thiazolylpeptide-type bacteriocin</fullName>
    </recommendedName>
</protein>
<evidence type="ECO:0000313" key="2">
    <source>
        <dbReference type="Proteomes" id="UP000035720"/>
    </source>
</evidence>
<evidence type="ECO:0008006" key="3">
    <source>
        <dbReference type="Google" id="ProtNLM"/>
    </source>
</evidence>
<dbReference type="Proteomes" id="UP000035720">
    <property type="component" value="Unassembled WGS sequence"/>
</dbReference>
<proteinExistence type="predicted"/>
<dbReference type="AlphaFoldDB" id="A0A077M4L6"/>
<reference evidence="1 2" key="1">
    <citation type="journal article" date="2013" name="ISME J.">
        <title>A metabolic model for members of the genus Tetrasphaera involved in enhanced biological phosphorus removal.</title>
        <authorList>
            <person name="Kristiansen R."/>
            <person name="Nguyen H.T.T."/>
            <person name="Saunders A.M."/>
            <person name="Nielsen J.L."/>
            <person name="Wimmer R."/>
            <person name="Le V.Q."/>
            <person name="McIlroy S.J."/>
            <person name="Petrovski S."/>
            <person name="Seviour R.J."/>
            <person name="Calteau A."/>
            <person name="Nielsen K.L."/>
            <person name="Nielsen P.H."/>
        </authorList>
    </citation>
    <scope>NUCLEOTIDE SEQUENCE [LARGE SCALE GENOMIC DNA]</scope>
    <source>
        <strain evidence="1 2">Ben 74</strain>
    </source>
</reference>
<sequence>MNEPVLHSLASELESLEFETFEIQDYTDLMDDLRVAAAGSCSCSCSSTTSTCSSTTSTTSCCA</sequence>
<accession>A0A077M4L6</accession>
<comment type="caution">
    <text evidence="1">The sequence shown here is derived from an EMBL/GenBank/DDBJ whole genome shotgun (WGS) entry which is preliminary data.</text>
</comment>
<organism evidence="1 2">
    <name type="scientific">Nostocoides jenkinsii Ben 74</name>
    <dbReference type="NCBI Taxonomy" id="1193518"/>
    <lineage>
        <taxon>Bacteria</taxon>
        <taxon>Bacillati</taxon>
        <taxon>Actinomycetota</taxon>
        <taxon>Actinomycetes</taxon>
        <taxon>Micrococcales</taxon>
        <taxon>Intrasporangiaceae</taxon>
        <taxon>Nostocoides</taxon>
    </lineage>
</organism>
<evidence type="ECO:0000313" key="1">
    <source>
        <dbReference type="EMBL" id="CCI52216.1"/>
    </source>
</evidence>
<name>A0A077M4L6_9MICO</name>
<keyword evidence="2" id="KW-1185">Reference proteome</keyword>
<dbReference type="EMBL" id="CAJC01000057">
    <property type="protein sequence ID" value="CCI52216.1"/>
    <property type="molecule type" value="Genomic_DNA"/>
</dbReference>
<gene>
    <name evidence="1" type="ORF">BN13_150077</name>
</gene>